<keyword evidence="2" id="KW-1185">Reference proteome</keyword>
<evidence type="ECO:0000313" key="1">
    <source>
        <dbReference type="EMBL" id="KAH3752778.1"/>
    </source>
</evidence>
<reference evidence="1" key="2">
    <citation type="submission" date="2020-11" db="EMBL/GenBank/DDBJ databases">
        <authorList>
            <person name="McCartney M.A."/>
            <person name="Auch B."/>
            <person name="Kono T."/>
            <person name="Mallez S."/>
            <person name="Becker A."/>
            <person name="Gohl D.M."/>
            <person name="Silverstein K.A.T."/>
            <person name="Koren S."/>
            <person name="Bechman K.B."/>
            <person name="Herman A."/>
            <person name="Abrahante J.E."/>
            <person name="Garbe J."/>
        </authorList>
    </citation>
    <scope>NUCLEOTIDE SEQUENCE</scope>
    <source>
        <strain evidence="1">Duluth1</strain>
        <tissue evidence="1">Whole animal</tissue>
    </source>
</reference>
<dbReference type="AlphaFoldDB" id="A0A9D4DPN7"/>
<protein>
    <submittedName>
        <fullName evidence="1">Uncharacterized protein</fullName>
    </submittedName>
</protein>
<sequence length="70" mass="7747">MQQLHDHPWCGFHSGSSRINTAVLNFPKLPCWPFGGSRKLPGVPGPTRIDTELQGGYTVYMSDHSGYDPC</sequence>
<reference evidence="1" key="1">
    <citation type="journal article" date="2019" name="bioRxiv">
        <title>The Genome of the Zebra Mussel, Dreissena polymorpha: A Resource for Invasive Species Research.</title>
        <authorList>
            <person name="McCartney M.A."/>
            <person name="Auch B."/>
            <person name="Kono T."/>
            <person name="Mallez S."/>
            <person name="Zhang Y."/>
            <person name="Obille A."/>
            <person name="Becker A."/>
            <person name="Abrahante J.E."/>
            <person name="Garbe J."/>
            <person name="Badalamenti J.P."/>
            <person name="Herman A."/>
            <person name="Mangelson H."/>
            <person name="Liachko I."/>
            <person name="Sullivan S."/>
            <person name="Sone E.D."/>
            <person name="Koren S."/>
            <person name="Silverstein K.A.T."/>
            <person name="Beckman K.B."/>
            <person name="Gohl D.M."/>
        </authorList>
    </citation>
    <scope>NUCLEOTIDE SEQUENCE</scope>
    <source>
        <strain evidence="1">Duluth1</strain>
        <tissue evidence="1">Whole animal</tissue>
    </source>
</reference>
<name>A0A9D4DPN7_DREPO</name>
<evidence type="ECO:0000313" key="2">
    <source>
        <dbReference type="Proteomes" id="UP000828390"/>
    </source>
</evidence>
<gene>
    <name evidence="1" type="ORF">DPMN_187404</name>
</gene>
<dbReference type="Proteomes" id="UP000828390">
    <property type="component" value="Unassembled WGS sequence"/>
</dbReference>
<proteinExistence type="predicted"/>
<comment type="caution">
    <text evidence="1">The sequence shown here is derived from an EMBL/GenBank/DDBJ whole genome shotgun (WGS) entry which is preliminary data.</text>
</comment>
<organism evidence="1 2">
    <name type="scientific">Dreissena polymorpha</name>
    <name type="common">Zebra mussel</name>
    <name type="synonym">Mytilus polymorpha</name>
    <dbReference type="NCBI Taxonomy" id="45954"/>
    <lineage>
        <taxon>Eukaryota</taxon>
        <taxon>Metazoa</taxon>
        <taxon>Spiralia</taxon>
        <taxon>Lophotrochozoa</taxon>
        <taxon>Mollusca</taxon>
        <taxon>Bivalvia</taxon>
        <taxon>Autobranchia</taxon>
        <taxon>Heteroconchia</taxon>
        <taxon>Euheterodonta</taxon>
        <taxon>Imparidentia</taxon>
        <taxon>Neoheterodontei</taxon>
        <taxon>Myida</taxon>
        <taxon>Dreissenoidea</taxon>
        <taxon>Dreissenidae</taxon>
        <taxon>Dreissena</taxon>
    </lineage>
</organism>
<accession>A0A9D4DPN7</accession>
<dbReference type="EMBL" id="JAIWYP010000010">
    <property type="protein sequence ID" value="KAH3752778.1"/>
    <property type="molecule type" value="Genomic_DNA"/>
</dbReference>